<dbReference type="PANTHER" id="PTHR21060">
    <property type="entry name" value="ACETATE KINASE"/>
    <property type="match status" value="1"/>
</dbReference>
<dbReference type="Pfam" id="PF00871">
    <property type="entry name" value="Acetate_kinase"/>
    <property type="match status" value="1"/>
</dbReference>
<feature type="binding site" evidence="9">
    <location>
        <begin position="336"/>
        <end position="340"/>
    </location>
    <ligand>
        <name>ATP</name>
        <dbReference type="ChEBI" id="CHEBI:30616"/>
    </ligand>
</feature>
<sequence>MDTSKNQTVLVLNCGSSSLKFAIINPESGQQYLSGLAEALTLPEAQISWRFGEDGDKQKAALPSGADHTAALTFLEEQVLHGQQGLLDSLVAVGHRVVNGGEYFSEPVLVNDEVEQIIEKCIPLAPLHNPAHLLGIRAARRLFSSLPHVLVFDTAFHQTMPAAAFRYALPDELYHEHGVRRYGMHGTSHYYVAVKAAEWLGQPVEETNVITAHLGNGASVCAVKNGKSVDTSMGMTPLEGLMMGTRCGNVDPSIVFFMVDELGYTLDQVKDVLNKKSGLLGISGKTSDFRGITQGVEEGDENAKLAFDMFCYRLAKFIASYYVSLGRVDALVFTGGIGENSLMMRSRVLELLAPFGFVEDVKGNEAARFGNGGLITVADSAKAFVIPTNEELVIAQGAARFA</sequence>
<keyword evidence="3 9" id="KW-0808">Transferase</keyword>
<dbReference type="InterPro" id="IPR043129">
    <property type="entry name" value="ATPase_NBD"/>
</dbReference>
<comment type="caution">
    <text evidence="11">The sequence shown here is derived from an EMBL/GenBank/DDBJ whole genome shotgun (WGS) entry which is preliminary data.</text>
</comment>
<comment type="catalytic activity">
    <reaction evidence="9">
        <text>acetate + ATP = acetyl phosphate + ADP</text>
        <dbReference type="Rhea" id="RHEA:11352"/>
        <dbReference type="ChEBI" id="CHEBI:22191"/>
        <dbReference type="ChEBI" id="CHEBI:30089"/>
        <dbReference type="ChEBI" id="CHEBI:30616"/>
        <dbReference type="ChEBI" id="CHEBI:456216"/>
        <dbReference type="EC" id="2.7.2.1"/>
    </reaction>
</comment>
<dbReference type="PROSITE" id="PS01076">
    <property type="entry name" value="ACETATE_KINASE_2"/>
    <property type="match status" value="1"/>
</dbReference>
<comment type="function">
    <text evidence="9">Catalyzes the formation of acetyl phosphate from acetate and ATP. Can also catalyze the reverse reaction.</text>
</comment>
<accession>A0ABV8CJC6</accession>
<protein>
    <recommendedName>
        <fullName evidence="9">Acetate kinase</fullName>
        <ecNumber evidence="9">2.7.2.1</ecNumber>
    </recommendedName>
    <alternativeName>
        <fullName evidence="9">Acetokinase</fullName>
    </alternativeName>
</protein>
<evidence type="ECO:0000256" key="7">
    <source>
        <dbReference type="ARBA" id="ARBA00022840"/>
    </source>
</evidence>
<dbReference type="InterPro" id="IPR023865">
    <property type="entry name" value="Aliphatic_acid_kinase_CS"/>
</dbReference>
<keyword evidence="8 9" id="KW-0460">Magnesium</keyword>
<dbReference type="Proteomes" id="UP001595692">
    <property type="component" value="Unassembled WGS sequence"/>
</dbReference>
<keyword evidence="6 9" id="KW-0418">Kinase</keyword>
<dbReference type="RefSeq" id="WP_377150402.1">
    <property type="nucleotide sequence ID" value="NZ_JBHSAF010000001.1"/>
</dbReference>
<keyword evidence="2 9" id="KW-0963">Cytoplasm</keyword>
<dbReference type="CDD" id="cd24010">
    <property type="entry name" value="ASKHA_NBD_AcK_PK"/>
    <property type="match status" value="1"/>
</dbReference>
<feature type="binding site" evidence="9">
    <location>
        <position position="20"/>
    </location>
    <ligand>
        <name>ATP</name>
        <dbReference type="ChEBI" id="CHEBI:30616"/>
    </ligand>
</feature>
<comment type="subunit">
    <text evidence="9">Homodimer.</text>
</comment>
<keyword evidence="7 9" id="KW-0067">ATP-binding</keyword>
<evidence type="ECO:0000256" key="8">
    <source>
        <dbReference type="ARBA" id="ARBA00022842"/>
    </source>
</evidence>
<dbReference type="HAMAP" id="MF_00020">
    <property type="entry name" value="Acetate_kinase"/>
    <property type="match status" value="1"/>
</dbReference>
<name>A0ABV8CJC6_9GAMM</name>
<reference evidence="12" key="1">
    <citation type="journal article" date="2019" name="Int. J. Syst. Evol. Microbiol.">
        <title>The Global Catalogue of Microorganisms (GCM) 10K type strain sequencing project: providing services to taxonomists for standard genome sequencing and annotation.</title>
        <authorList>
            <consortium name="The Broad Institute Genomics Platform"/>
            <consortium name="The Broad Institute Genome Sequencing Center for Infectious Disease"/>
            <person name="Wu L."/>
            <person name="Ma J."/>
        </authorList>
    </citation>
    <scope>NUCLEOTIDE SEQUENCE [LARGE SCALE GENOMIC DNA]</scope>
    <source>
        <strain evidence="12">CCUG 54939</strain>
    </source>
</reference>
<comment type="pathway">
    <text evidence="9">Metabolic intermediate biosynthesis; acetyl-CoA biosynthesis; acetyl-CoA from acetate: step 1/2.</text>
</comment>
<evidence type="ECO:0000256" key="3">
    <source>
        <dbReference type="ARBA" id="ARBA00022679"/>
    </source>
</evidence>
<dbReference type="NCBIfam" id="TIGR00016">
    <property type="entry name" value="ackA"/>
    <property type="match status" value="1"/>
</dbReference>
<dbReference type="PROSITE" id="PS01075">
    <property type="entry name" value="ACETATE_KINASE_1"/>
    <property type="match status" value="1"/>
</dbReference>
<evidence type="ECO:0000256" key="1">
    <source>
        <dbReference type="ARBA" id="ARBA00008748"/>
    </source>
</evidence>
<proteinExistence type="inferred from homology"/>
<evidence type="ECO:0000256" key="9">
    <source>
        <dbReference type="HAMAP-Rule" id="MF_00020"/>
    </source>
</evidence>
<organism evidence="11 12">
    <name type="scientific">Pseudaeromonas sharmana</name>
    <dbReference type="NCBI Taxonomy" id="328412"/>
    <lineage>
        <taxon>Bacteria</taxon>
        <taxon>Pseudomonadati</taxon>
        <taxon>Pseudomonadota</taxon>
        <taxon>Gammaproteobacteria</taxon>
        <taxon>Aeromonadales</taxon>
        <taxon>Aeromonadaceae</taxon>
        <taxon>Pseudaeromonas</taxon>
    </lineage>
</organism>
<feature type="active site" description="Proton donor/acceptor" evidence="9">
    <location>
        <position position="153"/>
    </location>
</feature>
<evidence type="ECO:0000256" key="4">
    <source>
        <dbReference type="ARBA" id="ARBA00022723"/>
    </source>
</evidence>
<dbReference type="EC" id="2.7.2.1" evidence="9"/>
<dbReference type="EMBL" id="JBHSAF010000001">
    <property type="protein sequence ID" value="MFC3912297.1"/>
    <property type="molecule type" value="Genomic_DNA"/>
</dbReference>
<feature type="binding site" evidence="9">
    <location>
        <begin position="288"/>
        <end position="290"/>
    </location>
    <ligand>
        <name>ATP</name>
        <dbReference type="ChEBI" id="CHEBI:30616"/>
    </ligand>
</feature>
<evidence type="ECO:0000256" key="10">
    <source>
        <dbReference type="RuleBase" id="RU003835"/>
    </source>
</evidence>
<keyword evidence="4 9" id="KW-0479">Metal-binding</keyword>
<feature type="binding site" evidence="9">
    <location>
        <position position="96"/>
    </location>
    <ligand>
        <name>substrate</name>
    </ligand>
</feature>
<keyword evidence="12" id="KW-1185">Reference proteome</keyword>
<dbReference type="PRINTS" id="PR00471">
    <property type="entry name" value="ACETATEKNASE"/>
</dbReference>
<comment type="subcellular location">
    <subcellularLocation>
        <location evidence="9">Cytoplasm</location>
    </subcellularLocation>
</comment>
<feature type="site" description="Transition state stabilizer" evidence="9">
    <location>
        <position position="185"/>
    </location>
</feature>
<dbReference type="PIRSF" id="PIRSF000722">
    <property type="entry name" value="Acetate_prop_kin"/>
    <property type="match status" value="1"/>
</dbReference>
<gene>
    <name evidence="9" type="primary">ackA</name>
    <name evidence="11" type="ORF">ACFOSS_02305</name>
</gene>
<feature type="binding site" evidence="9">
    <location>
        <position position="13"/>
    </location>
    <ligand>
        <name>Mg(2+)</name>
        <dbReference type="ChEBI" id="CHEBI:18420"/>
    </ligand>
</feature>
<keyword evidence="5 9" id="KW-0547">Nucleotide-binding</keyword>
<comment type="similarity">
    <text evidence="1 9 10">Belongs to the acetokinase family.</text>
</comment>
<dbReference type="InterPro" id="IPR004372">
    <property type="entry name" value="Ac/propionate_kinase"/>
</dbReference>
<dbReference type="PANTHER" id="PTHR21060:SF21">
    <property type="entry name" value="ACETATE KINASE"/>
    <property type="match status" value="1"/>
</dbReference>
<evidence type="ECO:0000313" key="11">
    <source>
        <dbReference type="EMBL" id="MFC3912297.1"/>
    </source>
</evidence>
<evidence type="ECO:0000256" key="5">
    <source>
        <dbReference type="ARBA" id="ARBA00022741"/>
    </source>
</evidence>
<dbReference type="GO" id="GO:0008776">
    <property type="term" value="F:acetate kinase activity"/>
    <property type="evidence" value="ECO:0007669"/>
    <property type="project" value="UniProtKB-EC"/>
</dbReference>
<dbReference type="Gene3D" id="3.30.420.40">
    <property type="match status" value="2"/>
</dbReference>
<evidence type="ECO:0000313" key="12">
    <source>
        <dbReference type="Proteomes" id="UP001595692"/>
    </source>
</evidence>
<feature type="binding site" evidence="9">
    <location>
        <begin position="213"/>
        <end position="217"/>
    </location>
    <ligand>
        <name>ATP</name>
        <dbReference type="ChEBI" id="CHEBI:30616"/>
    </ligand>
</feature>
<evidence type="ECO:0000256" key="6">
    <source>
        <dbReference type="ARBA" id="ARBA00022777"/>
    </source>
</evidence>
<feature type="binding site" evidence="9">
    <location>
        <position position="390"/>
    </location>
    <ligand>
        <name>Mg(2+)</name>
        <dbReference type="ChEBI" id="CHEBI:18420"/>
    </ligand>
</feature>
<dbReference type="InterPro" id="IPR000890">
    <property type="entry name" value="Aliphatic_acid_kin_short-chain"/>
</dbReference>
<dbReference type="SUPFAM" id="SSF53067">
    <property type="entry name" value="Actin-like ATPase domain"/>
    <property type="match status" value="2"/>
</dbReference>
<comment type="cofactor">
    <cofactor evidence="9">
        <name>Mg(2+)</name>
        <dbReference type="ChEBI" id="CHEBI:18420"/>
    </cofactor>
    <cofactor evidence="9">
        <name>Mn(2+)</name>
        <dbReference type="ChEBI" id="CHEBI:29035"/>
    </cofactor>
    <text evidence="9">Mg(2+). Can also accept Mn(2+).</text>
</comment>
<evidence type="ECO:0000256" key="2">
    <source>
        <dbReference type="ARBA" id="ARBA00022490"/>
    </source>
</evidence>
<feature type="site" description="Transition state stabilizer" evidence="9">
    <location>
        <position position="246"/>
    </location>
</feature>